<reference evidence="1 2" key="1">
    <citation type="submission" date="2019-09" db="EMBL/GenBank/DDBJ databases">
        <title>Genome sequence and assembly of Taibaiella sp.</title>
        <authorList>
            <person name="Chhetri G."/>
        </authorList>
    </citation>
    <scope>NUCLEOTIDE SEQUENCE [LARGE SCALE GENOMIC DNA]</scope>
    <source>
        <strain evidence="1 2">KVB11</strain>
    </source>
</reference>
<keyword evidence="2" id="KW-1185">Reference proteome</keyword>
<dbReference type="Proteomes" id="UP000323632">
    <property type="component" value="Unassembled WGS sequence"/>
</dbReference>
<dbReference type="EMBL" id="VWSH01000001">
    <property type="protein sequence ID" value="KAA5536801.1"/>
    <property type="molecule type" value="Genomic_DNA"/>
</dbReference>
<organism evidence="1 2">
    <name type="scientific">Taibaiella lutea</name>
    <dbReference type="NCBI Taxonomy" id="2608001"/>
    <lineage>
        <taxon>Bacteria</taxon>
        <taxon>Pseudomonadati</taxon>
        <taxon>Bacteroidota</taxon>
        <taxon>Chitinophagia</taxon>
        <taxon>Chitinophagales</taxon>
        <taxon>Chitinophagaceae</taxon>
        <taxon>Taibaiella</taxon>
    </lineage>
</organism>
<evidence type="ECO:0000313" key="2">
    <source>
        <dbReference type="Proteomes" id="UP000323632"/>
    </source>
</evidence>
<accession>A0A5M6CNK9</accession>
<dbReference type="RefSeq" id="WP_150031378.1">
    <property type="nucleotide sequence ID" value="NZ_VWSH01000001.1"/>
</dbReference>
<gene>
    <name evidence="1" type="ORF">F0919_03785</name>
</gene>
<evidence type="ECO:0000313" key="1">
    <source>
        <dbReference type="EMBL" id="KAA5536801.1"/>
    </source>
</evidence>
<proteinExistence type="predicted"/>
<dbReference type="AlphaFoldDB" id="A0A5M6CNK9"/>
<name>A0A5M6CNK9_9BACT</name>
<protein>
    <submittedName>
        <fullName evidence="1">Uncharacterized protein</fullName>
    </submittedName>
</protein>
<sequence length="89" mass="9735">MDTTDISQATYNAIIETAAIAHKDLALQFGMLAKLSKNEADYIAKSGQLIDLMSGYDAEEVDAIFIDNPLNIEEFNNALKLIANNISNL</sequence>
<comment type="caution">
    <text evidence="1">The sequence shown here is derived from an EMBL/GenBank/DDBJ whole genome shotgun (WGS) entry which is preliminary data.</text>
</comment>